<proteinExistence type="inferred from homology"/>
<evidence type="ECO:0000256" key="1">
    <source>
        <dbReference type="ARBA" id="ARBA00006594"/>
    </source>
</evidence>
<evidence type="ECO:0000256" key="3">
    <source>
        <dbReference type="ARBA" id="ARBA00022679"/>
    </source>
</evidence>
<comment type="similarity">
    <text evidence="1 4">Belongs to the N(4)/N(6)-methyltransferase family.</text>
</comment>
<dbReference type="Gene3D" id="3.40.50.150">
    <property type="entry name" value="Vaccinia Virus protein VP39"/>
    <property type="match status" value="1"/>
</dbReference>
<dbReference type="GO" id="GO:0032259">
    <property type="term" value="P:methylation"/>
    <property type="evidence" value="ECO:0007669"/>
    <property type="project" value="UniProtKB-KW"/>
</dbReference>
<evidence type="ECO:0000256" key="4">
    <source>
        <dbReference type="RuleBase" id="RU362026"/>
    </source>
</evidence>
<dbReference type="InterPro" id="IPR002052">
    <property type="entry name" value="DNA_methylase_N6_adenine_CS"/>
</dbReference>
<keyword evidence="3" id="KW-0808">Transferase</keyword>
<dbReference type="InterPro" id="IPR029063">
    <property type="entry name" value="SAM-dependent_MTases_sf"/>
</dbReference>
<dbReference type="InterPro" id="IPR002941">
    <property type="entry name" value="DNA_methylase_N4/N6"/>
</dbReference>
<gene>
    <name evidence="6" type="ORF">VVR66_14170</name>
</gene>
<sequence>MSQNLPTDTHRPDPSIEREHAVVYHADTVDLLPKLEPGCADSLVTDPPYGLEFNGHSWDGATGFRESLPGVDLSHMSDADVFEEWCMHWARGALHAVKPGAHAAVFGGTRMWHRMVRGLERAGWEIRDQVAWLHAAGMPKSMDLAYAIDKHHGATRPDRSVQHSRNEGILGVTRSVTEQGEPVTEDAKQWSGWGTALRPVFEPIIIARAPMTATTVANVLEHGTGGMNVDAARVRGGKWPTNAALDQSQADALDALTGTWDDSDPVSHRFPIFRFESKPGPKERPRAFGVSHSTVKPLALMRWLIELLTPAGGRVLEPFAGSGTTVEAALEARFAVIAIERDASFLPLIESRMDRADQRNGS</sequence>
<comment type="caution">
    <text evidence="6">The sequence shown here is derived from an EMBL/GenBank/DDBJ whole genome shotgun (WGS) entry which is preliminary data.</text>
</comment>
<evidence type="ECO:0000256" key="2">
    <source>
        <dbReference type="ARBA" id="ARBA00022603"/>
    </source>
</evidence>
<evidence type="ECO:0000313" key="6">
    <source>
        <dbReference type="EMBL" id="MEX3595861.1"/>
    </source>
</evidence>
<dbReference type="Pfam" id="PF01555">
    <property type="entry name" value="N6_N4_Mtase"/>
    <property type="match status" value="1"/>
</dbReference>
<keyword evidence="7" id="KW-1185">Reference proteome</keyword>
<dbReference type="Proteomes" id="UP001558481">
    <property type="component" value="Unassembled WGS sequence"/>
</dbReference>
<reference evidence="6 7" key="1">
    <citation type="journal article" date="2024" name="Fungal Genet. Biol.">
        <title>The porcine skin microbiome exhibits broad fungal antagonism.</title>
        <authorList>
            <person name="De La Cruz K.F."/>
            <person name="Townsend E.C."/>
            <person name="Alex Cheong J.Z."/>
            <person name="Salamzade R."/>
            <person name="Liu A."/>
            <person name="Sandstrom S."/>
            <person name="Davila E."/>
            <person name="Huang L."/>
            <person name="Xu K.H."/>
            <person name="Wu S.Y."/>
            <person name="Meudt J.J."/>
            <person name="Shanmuganayagam D."/>
            <person name="Gibson A.L.F."/>
            <person name="Kalan L.R."/>
        </authorList>
    </citation>
    <scope>NUCLEOTIDE SEQUENCE [LARGE SCALE GENOMIC DNA]</scope>
    <source>
        <strain evidence="6 7">LK2625</strain>
    </source>
</reference>
<accession>A0ABV3V7Z9</accession>
<dbReference type="EC" id="2.1.1.-" evidence="4"/>
<dbReference type="EMBL" id="JAYWLU010000017">
    <property type="protein sequence ID" value="MEX3595861.1"/>
    <property type="molecule type" value="Genomic_DNA"/>
</dbReference>
<feature type="domain" description="DNA methylase N-4/N-6" evidence="5">
    <location>
        <begin position="42"/>
        <end position="349"/>
    </location>
</feature>
<dbReference type="SUPFAM" id="SSF53335">
    <property type="entry name" value="S-adenosyl-L-methionine-dependent methyltransferases"/>
    <property type="match status" value="1"/>
</dbReference>
<keyword evidence="2 6" id="KW-0489">Methyltransferase</keyword>
<organism evidence="6 7">
    <name type="scientific">Kocuria carniphila</name>
    <dbReference type="NCBI Taxonomy" id="262208"/>
    <lineage>
        <taxon>Bacteria</taxon>
        <taxon>Bacillati</taxon>
        <taxon>Actinomycetota</taxon>
        <taxon>Actinomycetes</taxon>
        <taxon>Micrococcales</taxon>
        <taxon>Micrococcaceae</taxon>
        <taxon>Kocuria</taxon>
    </lineage>
</organism>
<dbReference type="PRINTS" id="PR00508">
    <property type="entry name" value="S21N4MTFRASE"/>
</dbReference>
<protein>
    <recommendedName>
        <fullName evidence="4">Methyltransferase</fullName>
        <ecNumber evidence="4">2.1.1.-</ecNumber>
    </recommendedName>
</protein>
<evidence type="ECO:0000259" key="5">
    <source>
        <dbReference type="Pfam" id="PF01555"/>
    </source>
</evidence>
<name>A0ABV3V7Z9_9MICC</name>
<dbReference type="PROSITE" id="PS00092">
    <property type="entry name" value="N6_MTASE"/>
    <property type="match status" value="1"/>
</dbReference>
<evidence type="ECO:0000313" key="7">
    <source>
        <dbReference type="Proteomes" id="UP001558481"/>
    </source>
</evidence>
<dbReference type="GO" id="GO:0008168">
    <property type="term" value="F:methyltransferase activity"/>
    <property type="evidence" value="ECO:0007669"/>
    <property type="project" value="UniProtKB-KW"/>
</dbReference>
<dbReference type="InterPro" id="IPR001091">
    <property type="entry name" value="RM_Methyltransferase"/>
</dbReference>
<dbReference type="RefSeq" id="WP_368629925.1">
    <property type="nucleotide sequence ID" value="NZ_JAYWLU010000017.1"/>
</dbReference>